<dbReference type="OrthoDB" id="27864at10239"/>
<evidence type="ECO:0000256" key="1">
    <source>
        <dbReference type="SAM" id="MobiDB-lite"/>
    </source>
</evidence>
<evidence type="ECO:0000313" key="2">
    <source>
        <dbReference type="EMBL" id="ABK00152.1"/>
    </source>
</evidence>
<sequence>MAENQPKRRGRPAKAHDAAPATDVAPEASESAVALPASSESVSDAKVETARKKVAFESIEHYLRYLSEEKSK</sequence>
<name>A5H1N3_9CAUD</name>
<reference evidence="2 3" key="1">
    <citation type="journal article" date="2007" name="BMC Genomics">
        <title>Comparison of genomes of three Xanthomonas oryzae bacteriophages.</title>
        <authorList>
            <person name="Lee C.N."/>
            <person name="Hu R.M."/>
            <person name="Chow T.Y."/>
            <person name="Lin J.W."/>
            <person name="Chen H.Y."/>
            <person name="Tseng Y.H."/>
            <person name="Weng S.F."/>
        </authorList>
    </citation>
    <scope>NUCLEOTIDE SEQUENCE</scope>
</reference>
<evidence type="ECO:0000313" key="3">
    <source>
        <dbReference type="Proteomes" id="UP000001433"/>
    </source>
</evidence>
<protein>
    <submittedName>
        <fullName evidence="2">p01</fullName>
    </submittedName>
</protein>
<proteinExistence type="predicted"/>
<keyword evidence="3" id="KW-1185">Reference proteome</keyword>
<feature type="region of interest" description="Disordered" evidence="1">
    <location>
        <begin position="1"/>
        <end position="47"/>
    </location>
</feature>
<dbReference type="GeneID" id="5247120"/>
<accession>A5H1N3</accession>
<organism evidence="2 3">
    <name type="scientific">Xanthomonas phage Xop411</name>
    <dbReference type="NCBI Taxonomy" id="2913975"/>
    <lineage>
        <taxon>Viruses</taxon>
        <taxon>Duplodnaviria</taxon>
        <taxon>Heunggongvirae</taxon>
        <taxon>Uroviricota</taxon>
        <taxon>Caudoviricetes</taxon>
        <taxon>Xipdecavirus</taxon>
        <taxon>Xipdecavirus Xop411</taxon>
    </lineage>
</organism>
<dbReference type="EMBL" id="DQ777876">
    <property type="protein sequence ID" value="ABK00152.1"/>
    <property type="molecule type" value="Genomic_DNA"/>
</dbReference>
<dbReference type="Proteomes" id="UP000001433">
    <property type="component" value="Segment"/>
</dbReference>
<dbReference type="KEGG" id="vg:5247120"/>
<dbReference type="RefSeq" id="YP_001285674.1">
    <property type="nucleotide sequence ID" value="NC_009543.1"/>
</dbReference>